<dbReference type="PANTHER" id="PTHR34934">
    <property type="entry name" value="FLAVIN-DEPENDENT THYMIDYLATE SYNTHASE"/>
    <property type="match status" value="1"/>
</dbReference>
<dbReference type="GO" id="GO:0070402">
    <property type="term" value="F:NADPH binding"/>
    <property type="evidence" value="ECO:0007669"/>
    <property type="project" value="TreeGrafter"/>
</dbReference>
<protein>
    <recommendedName>
        <fullName evidence="3">Thymidylate synthase</fullName>
    </recommendedName>
</protein>
<dbReference type="PROSITE" id="PS51331">
    <property type="entry name" value="THYX"/>
    <property type="match status" value="1"/>
</dbReference>
<evidence type="ECO:0000313" key="1">
    <source>
        <dbReference type="EMBL" id="OGM29958.1"/>
    </source>
</evidence>
<dbReference type="Pfam" id="PF02511">
    <property type="entry name" value="Thy1"/>
    <property type="match status" value="1"/>
</dbReference>
<dbReference type="GO" id="GO:0006231">
    <property type="term" value="P:dTMP biosynthetic process"/>
    <property type="evidence" value="ECO:0007669"/>
    <property type="project" value="InterPro"/>
</dbReference>
<comment type="caution">
    <text evidence="1">The sequence shown here is derived from an EMBL/GenBank/DDBJ whole genome shotgun (WGS) entry which is preliminary data.</text>
</comment>
<dbReference type="Gene3D" id="3.30.1360.170">
    <property type="match status" value="2"/>
</dbReference>
<dbReference type="GO" id="GO:0004799">
    <property type="term" value="F:thymidylate synthase activity"/>
    <property type="evidence" value="ECO:0007669"/>
    <property type="project" value="TreeGrafter"/>
</dbReference>
<dbReference type="SUPFAM" id="SSF69796">
    <property type="entry name" value="Thymidylate synthase-complementing protein Thy1"/>
    <property type="match status" value="2"/>
</dbReference>
<organism evidence="1 2">
    <name type="scientific">Candidatus Woesebacteria bacterium RIFCSPHIGHO2_01_FULL_41_10</name>
    <dbReference type="NCBI Taxonomy" id="1802500"/>
    <lineage>
        <taxon>Bacteria</taxon>
        <taxon>Candidatus Woeseibacteriota</taxon>
    </lineage>
</organism>
<dbReference type="InterPro" id="IPR003669">
    <property type="entry name" value="Thymidylate_synthase_ThyX"/>
</dbReference>
<dbReference type="EMBL" id="MGGM01000006">
    <property type="protein sequence ID" value="OGM29958.1"/>
    <property type="molecule type" value="Genomic_DNA"/>
</dbReference>
<proteinExistence type="predicted"/>
<dbReference type="Proteomes" id="UP000177263">
    <property type="component" value="Unassembled WGS sequence"/>
</dbReference>
<gene>
    <name evidence="1" type="ORF">A2801_00360</name>
</gene>
<dbReference type="GO" id="GO:0050660">
    <property type="term" value="F:flavin adenine dinucleotide binding"/>
    <property type="evidence" value="ECO:0007669"/>
    <property type="project" value="InterPro"/>
</dbReference>
<reference evidence="1 2" key="1">
    <citation type="journal article" date="2016" name="Nat. Commun.">
        <title>Thousands of microbial genomes shed light on interconnected biogeochemical processes in an aquifer system.</title>
        <authorList>
            <person name="Anantharaman K."/>
            <person name="Brown C.T."/>
            <person name="Hug L.A."/>
            <person name="Sharon I."/>
            <person name="Castelle C.J."/>
            <person name="Probst A.J."/>
            <person name="Thomas B.C."/>
            <person name="Singh A."/>
            <person name="Wilkins M.J."/>
            <person name="Karaoz U."/>
            <person name="Brodie E.L."/>
            <person name="Williams K.H."/>
            <person name="Hubbard S.S."/>
            <person name="Banfield J.F."/>
        </authorList>
    </citation>
    <scope>NUCLEOTIDE SEQUENCE [LARGE SCALE GENOMIC DNA]</scope>
</reference>
<dbReference type="PANTHER" id="PTHR34934:SF1">
    <property type="entry name" value="FLAVIN-DEPENDENT THYMIDYLATE SYNTHASE"/>
    <property type="match status" value="1"/>
</dbReference>
<evidence type="ECO:0000313" key="2">
    <source>
        <dbReference type="Proteomes" id="UP000177263"/>
    </source>
</evidence>
<name>A0A1F7YTE4_9BACT</name>
<dbReference type="GO" id="GO:0050797">
    <property type="term" value="F:thymidylate synthase (FAD) activity"/>
    <property type="evidence" value="ECO:0007669"/>
    <property type="project" value="InterPro"/>
</dbReference>
<dbReference type="AlphaFoldDB" id="A0A1F7YTE4"/>
<dbReference type="InterPro" id="IPR036098">
    <property type="entry name" value="Thymidylate_synthase_ThyX_sf"/>
</dbReference>
<dbReference type="STRING" id="1802500.A2801_00360"/>
<accession>A0A1F7YTE4</accession>
<evidence type="ECO:0008006" key="3">
    <source>
        <dbReference type="Google" id="ProtNLM"/>
    </source>
</evidence>
<sequence>MNASAKQGLFQAEIIADSYIRVDPRLTAEGFHRLTTIVIRFPRIVLAELNTHRLFSRNSASSRAIPVEKMLESVLENPFVPNRFPLTHKGMQADQWIEWDDPRFSEFVDQWFWARDQVVAIAMRLHRQGISKQLVNRFLEPVLMHTVIVSSTEWSNFFKLRVSDAAQNEIHIIAELMLDAMNHSKPALLQPGEWHLPFGDRFDQDRLNQAFQELHDTDLQVESIEELMRNVAVARCARVSYDDFLGKDNYVADARLYKRLHSMGHWSPFEHVARAMNKTEYSQYAQSSPDGVEFGWSANFRGFVQLRRTFERDVENLPDDRLLPVSLA</sequence>